<feature type="compositionally biased region" description="Polar residues" evidence="5">
    <location>
        <begin position="225"/>
        <end position="238"/>
    </location>
</feature>
<dbReference type="GO" id="GO:0006355">
    <property type="term" value="P:regulation of DNA-templated transcription"/>
    <property type="evidence" value="ECO:0007669"/>
    <property type="project" value="InterPro"/>
</dbReference>
<gene>
    <name evidence="7 9" type="ORF">BDZ99DRAFT_495793</name>
</gene>
<dbReference type="SUPFAM" id="SSF46689">
    <property type="entry name" value="Homeodomain-like"/>
    <property type="match status" value="1"/>
</dbReference>
<dbReference type="Gene3D" id="1.10.10.60">
    <property type="entry name" value="Homeodomain-like"/>
    <property type="match status" value="1"/>
</dbReference>
<reference evidence="9" key="2">
    <citation type="submission" date="2020-04" db="EMBL/GenBank/DDBJ databases">
        <authorList>
            <consortium name="NCBI Genome Project"/>
        </authorList>
    </citation>
    <scope>NUCLEOTIDE SEQUENCE</scope>
    <source>
        <strain evidence="9">CBS 304.34</strain>
    </source>
</reference>
<dbReference type="InterPro" id="IPR001356">
    <property type="entry name" value="HD"/>
</dbReference>
<feature type="domain" description="Homeobox" evidence="6">
    <location>
        <begin position="243"/>
        <end position="289"/>
    </location>
</feature>
<dbReference type="Pfam" id="PF05920">
    <property type="entry name" value="Homeobox_KN"/>
    <property type="match status" value="1"/>
</dbReference>
<dbReference type="InterPro" id="IPR009057">
    <property type="entry name" value="Homeodomain-like_sf"/>
</dbReference>
<dbReference type="GeneID" id="54464294"/>
<comment type="subcellular location">
    <subcellularLocation>
        <location evidence="4">Nucleus</location>
    </subcellularLocation>
</comment>
<dbReference type="CDD" id="cd00086">
    <property type="entry name" value="homeodomain"/>
    <property type="match status" value="1"/>
</dbReference>
<dbReference type="RefSeq" id="XP_033581239.1">
    <property type="nucleotide sequence ID" value="XM_033723401.1"/>
</dbReference>
<protein>
    <recommendedName>
        <fullName evidence="6">Homeobox domain-containing protein</fullName>
    </recommendedName>
</protein>
<dbReference type="PROSITE" id="PS50071">
    <property type="entry name" value="HOMEOBOX_2"/>
    <property type="match status" value="1"/>
</dbReference>
<evidence type="ECO:0000256" key="1">
    <source>
        <dbReference type="ARBA" id="ARBA00023125"/>
    </source>
</evidence>
<keyword evidence="3 4" id="KW-0539">Nucleus</keyword>
<evidence type="ECO:0000256" key="4">
    <source>
        <dbReference type="PROSITE-ProRule" id="PRU00108"/>
    </source>
</evidence>
<feature type="region of interest" description="Disordered" evidence="5">
    <location>
        <begin position="325"/>
        <end position="379"/>
    </location>
</feature>
<dbReference type="EMBL" id="MU003695">
    <property type="protein sequence ID" value="KAF2814275.1"/>
    <property type="molecule type" value="Genomic_DNA"/>
</dbReference>
<dbReference type="InterPro" id="IPR008422">
    <property type="entry name" value="KN_HD"/>
</dbReference>
<dbReference type="AlphaFoldDB" id="A0A6A6Z260"/>
<dbReference type="GO" id="GO:0003677">
    <property type="term" value="F:DNA binding"/>
    <property type="evidence" value="ECO:0007669"/>
    <property type="project" value="UniProtKB-UniRule"/>
</dbReference>
<evidence type="ECO:0000256" key="5">
    <source>
        <dbReference type="SAM" id="MobiDB-lite"/>
    </source>
</evidence>
<feature type="DNA-binding region" description="Homeobox" evidence="4">
    <location>
        <begin position="245"/>
        <end position="290"/>
    </location>
</feature>
<evidence type="ECO:0000313" key="8">
    <source>
        <dbReference type="Proteomes" id="UP000504636"/>
    </source>
</evidence>
<evidence type="ECO:0000256" key="3">
    <source>
        <dbReference type="ARBA" id="ARBA00023242"/>
    </source>
</evidence>
<evidence type="ECO:0000259" key="6">
    <source>
        <dbReference type="PROSITE" id="PS50071"/>
    </source>
</evidence>
<reference evidence="7 9" key="1">
    <citation type="journal article" date="2020" name="Stud. Mycol.">
        <title>101 Dothideomycetes genomes: a test case for predicting lifestyles and emergence of pathogens.</title>
        <authorList>
            <person name="Haridas S."/>
            <person name="Albert R."/>
            <person name="Binder M."/>
            <person name="Bloem J."/>
            <person name="Labutti K."/>
            <person name="Salamov A."/>
            <person name="Andreopoulos B."/>
            <person name="Baker S."/>
            <person name="Barry K."/>
            <person name="Bills G."/>
            <person name="Bluhm B."/>
            <person name="Cannon C."/>
            <person name="Castanera R."/>
            <person name="Culley D."/>
            <person name="Daum C."/>
            <person name="Ezra D."/>
            <person name="Gonzalez J."/>
            <person name="Henrissat B."/>
            <person name="Kuo A."/>
            <person name="Liang C."/>
            <person name="Lipzen A."/>
            <person name="Lutzoni F."/>
            <person name="Magnuson J."/>
            <person name="Mondo S."/>
            <person name="Nolan M."/>
            <person name="Ohm R."/>
            <person name="Pangilinan J."/>
            <person name="Park H.-J."/>
            <person name="Ramirez L."/>
            <person name="Alfaro M."/>
            <person name="Sun H."/>
            <person name="Tritt A."/>
            <person name="Yoshinaga Y."/>
            <person name="Zwiers L.-H."/>
            <person name="Turgeon B."/>
            <person name="Goodwin S."/>
            <person name="Spatafora J."/>
            <person name="Crous P."/>
            <person name="Grigoriev I."/>
        </authorList>
    </citation>
    <scope>NUCLEOTIDE SEQUENCE</scope>
    <source>
        <strain evidence="7 9">CBS 304.34</strain>
    </source>
</reference>
<keyword evidence="8" id="KW-1185">Reference proteome</keyword>
<dbReference type="GO" id="GO:0005634">
    <property type="term" value="C:nucleus"/>
    <property type="evidence" value="ECO:0007669"/>
    <property type="project" value="UniProtKB-SubCell"/>
</dbReference>
<name>A0A6A6Z260_9PEZI</name>
<evidence type="ECO:0000256" key="2">
    <source>
        <dbReference type="ARBA" id="ARBA00023155"/>
    </source>
</evidence>
<organism evidence="7">
    <name type="scientific">Mytilinidion resinicola</name>
    <dbReference type="NCBI Taxonomy" id="574789"/>
    <lineage>
        <taxon>Eukaryota</taxon>
        <taxon>Fungi</taxon>
        <taxon>Dikarya</taxon>
        <taxon>Ascomycota</taxon>
        <taxon>Pezizomycotina</taxon>
        <taxon>Dothideomycetes</taxon>
        <taxon>Pleosporomycetidae</taxon>
        <taxon>Mytilinidiales</taxon>
        <taxon>Mytilinidiaceae</taxon>
        <taxon>Mytilinidion</taxon>
    </lineage>
</organism>
<feature type="compositionally biased region" description="Polar residues" evidence="5">
    <location>
        <begin position="336"/>
        <end position="354"/>
    </location>
</feature>
<keyword evidence="2 4" id="KW-0371">Homeobox</keyword>
<proteinExistence type="predicted"/>
<accession>A0A6A6Z260</accession>
<keyword evidence="1 4" id="KW-0238">DNA-binding</keyword>
<dbReference type="Proteomes" id="UP000504636">
    <property type="component" value="Unplaced"/>
</dbReference>
<reference evidence="9" key="3">
    <citation type="submission" date="2025-04" db="UniProtKB">
        <authorList>
            <consortium name="RefSeq"/>
        </authorList>
    </citation>
    <scope>IDENTIFICATION</scope>
    <source>
        <strain evidence="9">CBS 304.34</strain>
    </source>
</reference>
<evidence type="ECO:0000313" key="7">
    <source>
        <dbReference type="EMBL" id="KAF2814275.1"/>
    </source>
</evidence>
<dbReference type="OrthoDB" id="10056939at2759"/>
<sequence length="608" mass="67514">MGSSPAGIRTETVNSDDGIDLYGFDYQLPHCTELDDIEPADNLSNELPDAGFNCSNRSQSFERIEDDVLLAHDYYGLDEESALLGWDSSLPPMKGESNQLTFDLSTSSDVLDKFLPSEDNLQVSNRFVSLADIELQPGDDQSHTEYLPTVRSTTSIQPAFFHESTLDNQRVLSSDCALSSSCIRHPHWQGEESSQEQARGLTIDGSLLRPTSKSHSRPPPRGAASQGSIGKTNRKQQPPTAPIKAWFEAHSFRPYPTKEEEQSLIEQTGLNIQQVKRCLTNLRARTKKKGVVIAHCSSPSEIQYEYTANDNHLCRDLLTSRTTSTGEWLGMPVSPAESQSSPSGNSLTTNTSSPRVLEEGLSGSLPISSFPHRGDSPRNFPASPPGLPQFQSLNMGALRSVPGRKGKKPLIPLPVMFAGESTPEPNTISNSLPSGLQKRIFHCTFCFKHLKDRYEWKRHEASEVFATKWICMPQNTAVSNGTCVFCDTAPTYMPYACAHNIEPCLAKPLHDRTFGRKDQLKQHIQQVHLPPDQNPRASQVPTRAKKSRASLQIPPLWKLDCNAIDLRPGALWCGFCKTDLDTWTQRVEHVSAHFQNGATITDWFPKAF</sequence>
<evidence type="ECO:0000313" key="9">
    <source>
        <dbReference type="RefSeq" id="XP_033581239.1"/>
    </source>
</evidence>
<feature type="region of interest" description="Disordered" evidence="5">
    <location>
        <begin position="206"/>
        <end position="240"/>
    </location>
</feature>